<evidence type="ECO:0000256" key="7">
    <source>
        <dbReference type="ARBA" id="ARBA00022692"/>
    </source>
</evidence>
<keyword evidence="8" id="KW-0547">Nucleotide-binding</keyword>
<dbReference type="Pfam" id="PF00072">
    <property type="entry name" value="Response_reg"/>
    <property type="match status" value="1"/>
</dbReference>
<evidence type="ECO:0000256" key="1">
    <source>
        <dbReference type="ARBA" id="ARBA00000085"/>
    </source>
</evidence>
<dbReference type="EMBL" id="QJRN01000003">
    <property type="protein sequence ID" value="PYC41404.1"/>
    <property type="molecule type" value="Genomic_DNA"/>
</dbReference>
<proteinExistence type="predicted"/>
<dbReference type="PROSITE" id="PS50894">
    <property type="entry name" value="HPT"/>
    <property type="match status" value="1"/>
</dbReference>
<dbReference type="Proteomes" id="UP000248188">
    <property type="component" value="Unassembled WGS sequence"/>
</dbReference>
<keyword evidence="11 17" id="KW-1133">Transmembrane helix</keyword>
<dbReference type="InterPro" id="IPR005467">
    <property type="entry name" value="His_kinase_dom"/>
</dbReference>
<evidence type="ECO:0000259" key="19">
    <source>
        <dbReference type="PROSITE" id="PS50110"/>
    </source>
</evidence>
<dbReference type="Gene3D" id="1.10.287.130">
    <property type="match status" value="1"/>
</dbReference>
<dbReference type="InterPro" id="IPR003661">
    <property type="entry name" value="HisK_dim/P_dom"/>
</dbReference>
<comment type="caution">
    <text evidence="21">The sequence shown here is derived from an EMBL/GenBank/DDBJ whole genome shotgun (WGS) entry which is preliminary data.</text>
</comment>
<dbReference type="PANTHER" id="PTHR45339:SF1">
    <property type="entry name" value="HYBRID SIGNAL TRANSDUCTION HISTIDINE KINASE J"/>
    <property type="match status" value="1"/>
</dbReference>
<keyword evidence="10" id="KW-0067">ATP-binding</keyword>
<gene>
    <name evidence="21" type="ORF">DMX08_06525</name>
</gene>
<sequence>MKYRDTFLESLSRSSIRLNKGLLILAGLTLLLFTLLYWAAQRLINEQDSTVKLHFTGLMENIQEQELFLRRLASHPSIQALLADEPTAQYLQQPLPSEGETAYEGQQAPYSTPFSLNFNHQQLAASELPKVFALGMHLSTFYGAFWSTSHYQAPRTFLFNTFGNFDISVPAARHTRGTPWNSDMPYSSVVDRVLRHLAVKNNDLPNNQVYWETYNVPASAQVSPKLLAYVSLHAGPQQLRTQGTHESMVVASLLNLDDVNNIERLMNWSIYDDFTLIEPSGSILTGSHVRADALHEGLNFGWQGMVFKVTSHTPALWTGIYSISYKSYFGYALWTLAGLLTLALGAFFSGWAASRWYRNKVVTPAQLAHQSIAESEAFSRVVLDTAPTGLCVVRREDFKVLLENRQAEQWQGTTKLLALLQQDQRLMDNDETSLDVDGRHLQVGLVSTRYQGQEVLLCTFNDVTQHVEDAQVLEQARRSADAANEAKTLFLATMSHEIRTPLYGMLGTLELLGLTQLDPRQSDYLQTIQRSSSTLFQLISDVLDVSKIESGQMSIDPEAFCPLDLVEDALHAYAAFAERRGLLFYACIDPSLPDLMLGDANRIQQILSNLLSNAIKFTDCGRVVLRVRVLEQDARQASIEWQVTDTGIGISPLQQPQLFDPFYQVRDASSEAGAGLGLTICQRLSDMMGGQMQVISEPGLGSSFSLRLTLQRLPGTLSGAEPLPEGPPVYVRAPVPELMKSTCDWLNRLGVQAYPLPTSWDDNPQSSVLIDMLPRDAQPTWPGPCVSASSSGRWHSSSLQPAHWEVDAHDIRAIAQAAALARQGQPLHLAQREPDTLQCLNLNILVAEDNPINQAIIKEQLEALGCQVTLAANGEQALEQWLPQRFDIALTDVNMPVMNGYDLARELRLREPELPIIGVTANALREEGRRCLATGMNSWIVKPMSLQTLRGQLSKLCQVPGKSAPLAARPGLRSENRPVSPHPVRDRIQVSERMRPLFLSTMHDDLQRLAKALETGSGKAAAERLHSIAGAMGAVQAGALARACAELECQLLENTLSPTLVAQVRQLMQHLSELLLPLE</sequence>
<dbReference type="SUPFAM" id="SSF55874">
    <property type="entry name" value="ATPase domain of HSP90 chaperone/DNA topoisomerase II/histidine kinase"/>
    <property type="match status" value="1"/>
</dbReference>
<evidence type="ECO:0000256" key="12">
    <source>
        <dbReference type="ARBA" id="ARBA00023012"/>
    </source>
</evidence>
<dbReference type="CDD" id="cd17546">
    <property type="entry name" value="REC_hyHK_CKI1_RcsC-like"/>
    <property type="match status" value="1"/>
</dbReference>
<keyword evidence="6" id="KW-0808">Transferase</keyword>
<dbReference type="SUPFAM" id="SSF52172">
    <property type="entry name" value="CheY-like"/>
    <property type="match status" value="1"/>
</dbReference>
<evidence type="ECO:0000256" key="4">
    <source>
        <dbReference type="ARBA" id="ARBA00022475"/>
    </source>
</evidence>
<evidence type="ECO:0000256" key="2">
    <source>
        <dbReference type="ARBA" id="ARBA00004651"/>
    </source>
</evidence>
<dbReference type="SUPFAM" id="SSF47226">
    <property type="entry name" value="Histidine-containing phosphotransfer domain, HPT domain"/>
    <property type="match status" value="1"/>
</dbReference>
<evidence type="ECO:0000256" key="11">
    <source>
        <dbReference type="ARBA" id="ARBA00022989"/>
    </source>
</evidence>
<evidence type="ECO:0000313" key="22">
    <source>
        <dbReference type="Proteomes" id="UP000248188"/>
    </source>
</evidence>
<evidence type="ECO:0000256" key="15">
    <source>
        <dbReference type="PROSITE-ProRule" id="PRU00169"/>
    </source>
</evidence>
<dbReference type="InterPro" id="IPR003594">
    <property type="entry name" value="HATPase_dom"/>
</dbReference>
<feature type="transmembrane region" description="Helical" evidence="17">
    <location>
        <begin position="21"/>
        <end position="40"/>
    </location>
</feature>
<keyword evidence="13 17" id="KW-0472">Membrane</keyword>
<dbReference type="Pfam" id="PF02518">
    <property type="entry name" value="HATPase_c"/>
    <property type="match status" value="1"/>
</dbReference>
<dbReference type="Gene3D" id="3.30.565.10">
    <property type="entry name" value="Histidine kinase-like ATPase, C-terminal domain"/>
    <property type="match status" value="1"/>
</dbReference>
<dbReference type="InterPro" id="IPR008207">
    <property type="entry name" value="Sig_transdc_His_kin_Hpt_dom"/>
</dbReference>
<feature type="modified residue" description="Phosphohistidine" evidence="14">
    <location>
        <position position="1026"/>
    </location>
</feature>
<dbReference type="PRINTS" id="PR00344">
    <property type="entry name" value="BCTRLSENSOR"/>
</dbReference>
<keyword evidence="12" id="KW-0902">Two-component regulatory system</keyword>
<evidence type="ECO:0000256" key="6">
    <source>
        <dbReference type="ARBA" id="ARBA00022679"/>
    </source>
</evidence>
<dbReference type="SMART" id="SM00387">
    <property type="entry name" value="HATPase_c"/>
    <property type="match status" value="1"/>
</dbReference>
<dbReference type="GO" id="GO:0005886">
    <property type="term" value="C:plasma membrane"/>
    <property type="evidence" value="ECO:0007669"/>
    <property type="project" value="UniProtKB-SubCell"/>
</dbReference>
<evidence type="ECO:0000256" key="9">
    <source>
        <dbReference type="ARBA" id="ARBA00022777"/>
    </source>
</evidence>
<name>A0A9Q6IJ75_9PSED</name>
<evidence type="ECO:0000313" key="21">
    <source>
        <dbReference type="EMBL" id="PYC41404.1"/>
    </source>
</evidence>
<dbReference type="InterPro" id="IPR011006">
    <property type="entry name" value="CheY-like_superfamily"/>
</dbReference>
<organism evidence="21 22">
    <name type="scientific">Pseudomonas protegens</name>
    <dbReference type="NCBI Taxonomy" id="380021"/>
    <lineage>
        <taxon>Bacteria</taxon>
        <taxon>Pseudomonadati</taxon>
        <taxon>Pseudomonadota</taxon>
        <taxon>Gammaproteobacteria</taxon>
        <taxon>Pseudomonadales</taxon>
        <taxon>Pseudomonadaceae</taxon>
        <taxon>Pseudomonas</taxon>
    </lineage>
</organism>
<evidence type="ECO:0000256" key="14">
    <source>
        <dbReference type="PROSITE-ProRule" id="PRU00110"/>
    </source>
</evidence>
<feature type="domain" description="HPt" evidence="20">
    <location>
        <begin position="987"/>
        <end position="1078"/>
    </location>
</feature>
<dbReference type="PROSITE" id="PS50109">
    <property type="entry name" value="HIS_KIN"/>
    <property type="match status" value="1"/>
</dbReference>
<dbReference type="AlphaFoldDB" id="A0A9Q6IJ75"/>
<comment type="catalytic activity">
    <reaction evidence="1">
        <text>ATP + protein L-histidine = ADP + protein N-phospho-L-histidine.</text>
        <dbReference type="EC" id="2.7.13.3"/>
    </reaction>
</comment>
<evidence type="ECO:0000256" key="10">
    <source>
        <dbReference type="ARBA" id="ARBA00022840"/>
    </source>
</evidence>
<dbReference type="InterPro" id="IPR001789">
    <property type="entry name" value="Sig_transdc_resp-reg_receiver"/>
</dbReference>
<dbReference type="RefSeq" id="WP_110651611.1">
    <property type="nucleotide sequence ID" value="NZ_QJRN01000003.1"/>
</dbReference>
<accession>A0A9Q6IJ75</accession>
<feature type="modified residue" description="4-aspartylphosphate" evidence="15">
    <location>
        <position position="892"/>
    </location>
</feature>
<dbReference type="SMART" id="SM00448">
    <property type="entry name" value="REC"/>
    <property type="match status" value="1"/>
</dbReference>
<evidence type="ECO:0000256" key="3">
    <source>
        <dbReference type="ARBA" id="ARBA00012438"/>
    </source>
</evidence>
<evidence type="ECO:0000256" key="5">
    <source>
        <dbReference type="ARBA" id="ARBA00022553"/>
    </source>
</evidence>
<dbReference type="InterPro" id="IPR036890">
    <property type="entry name" value="HATPase_C_sf"/>
</dbReference>
<evidence type="ECO:0000256" key="13">
    <source>
        <dbReference type="ARBA" id="ARBA00023136"/>
    </source>
</evidence>
<evidence type="ECO:0000256" key="17">
    <source>
        <dbReference type="SAM" id="Phobius"/>
    </source>
</evidence>
<dbReference type="GO" id="GO:0000155">
    <property type="term" value="F:phosphorelay sensor kinase activity"/>
    <property type="evidence" value="ECO:0007669"/>
    <property type="project" value="InterPro"/>
</dbReference>
<keyword evidence="5 15" id="KW-0597">Phosphoprotein</keyword>
<keyword evidence="9 21" id="KW-0418">Kinase</keyword>
<dbReference type="Pfam" id="PF00512">
    <property type="entry name" value="HisKA"/>
    <property type="match status" value="1"/>
</dbReference>
<dbReference type="FunFam" id="1.10.287.130:FF:000004">
    <property type="entry name" value="Ethylene receptor 1"/>
    <property type="match status" value="1"/>
</dbReference>
<evidence type="ECO:0000256" key="16">
    <source>
        <dbReference type="SAM" id="MobiDB-lite"/>
    </source>
</evidence>
<comment type="subcellular location">
    <subcellularLocation>
        <location evidence="2">Cell membrane</location>
        <topology evidence="2">Multi-pass membrane protein</topology>
    </subcellularLocation>
</comment>
<dbReference type="PROSITE" id="PS50110">
    <property type="entry name" value="RESPONSE_REGULATORY"/>
    <property type="match status" value="1"/>
</dbReference>
<feature type="region of interest" description="Disordered" evidence="16">
    <location>
        <begin position="964"/>
        <end position="983"/>
    </location>
</feature>
<protein>
    <recommendedName>
        <fullName evidence="3">histidine kinase</fullName>
        <ecNumber evidence="3">2.7.13.3</ecNumber>
    </recommendedName>
</protein>
<dbReference type="Pfam" id="PF01627">
    <property type="entry name" value="Hpt"/>
    <property type="match status" value="1"/>
</dbReference>
<feature type="domain" description="Response regulatory" evidence="19">
    <location>
        <begin position="843"/>
        <end position="957"/>
    </location>
</feature>
<dbReference type="CDD" id="cd00082">
    <property type="entry name" value="HisKA"/>
    <property type="match status" value="1"/>
</dbReference>
<dbReference type="CDD" id="cd16922">
    <property type="entry name" value="HATPase_EvgS-ArcB-TorS-like"/>
    <property type="match status" value="1"/>
</dbReference>
<feature type="domain" description="Histidine kinase" evidence="18">
    <location>
        <begin position="493"/>
        <end position="712"/>
    </location>
</feature>
<dbReference type="SMART" id="SM00388">
    <property type="entry name" value="HisKA"/>
    <property type="match status" value="1"/>
</dbReference>
<dbReference type="Gene3D" id="1.20.120.160">
    <property type="entry name" value="HPT domain"/>
    <property type="match status" value="1"/>
</dbReference>
<dbReference type="Gene3D" id="3.40.50.2300">
    <property type="match status" value="1"/>
</dbReference>
<evidence type="ECO:0000256" key="8">
    <source>
        <dbReference type="ARBA" id="ARBA00022741"/>
    </source>
</evidence>
<dbReference type="InterPro" id="IPR036097">
    <property type="entry name" value="HisK_dim/P_sf"/>
</dbReference>
<reference evidence="21 22" key="1">
    <citation type="submission" date="2018-06" db="EMBL/GenBank/DDBJ databases">
        <title>Pseudomonas diversity within urban Lake Michigan freshwaters.</title>
        <authorList>
            <person name="Batrich M."/>
            <person name="Hatzopoulos T."/>
            <person name="Putonti C."/>
        </authorList>
    </citation>
    <scope>NUCLEOTIDE SEQUENCE [LARGE SCALE GENOMIC DNA]</scope>
    <source>
        <strain evidence="21 22">MB-090624</strain>
    </source>
</reference>
<dbReference type="EC" id="2.7.13.3" evidence="3"/>
<evidence type="ECO:0000259" key="20">
    <source>
        <dbReference type="PROSITE" id="PS50894"/>
    </source>
</evidence>
<dbReference type="InterPro" id="IPR036641">
    <property type="entry name" value="HPT_dom_sf"/>
</dbReference>
<evidence type="ECO:0000259" key="18">
    <source>
        <dbReference type="PROSITE" id="PS50109"/>
    </source>
</evidence>
<dbReference type="FunFam" id="3.30.565.10:FF:000010">
    <property type="entry name" value="Sensor histidine kinase RcsC"/>
    <property type="match status" value="1"/>
</dbReference>
<keyword evidence="4" id="KW-1003">Cell membrane</keyword>
<keyword evidence="7 17" id="KW-0812">Transmembrane</keyword>
<dbReference type="SUPFAM" id="SSF47384">
    <property type="entry name" value="Homodimeric domain of signal transducing histidine kinase"/>
    <property type="match status" value="1"/>
</dbReference>
<dbReference type="InterPro" id="IPR004358">
    <property type="entry name" value="Sig_transdc_His_kin-like_C"/>
</dbReference>
<dbReference type="PANTHER" id="PTHR45339">
    <property type="entry name" value="HYBRID SIGNAL TRANSDUCTION HISTIDINE KINASE J"/>
    <property type="match status" value="1"/>
</dbReference>
<dbReference type="GO" id="GO:0005524">
    <property type="term" value="F:ATP binding"/>
    <property type="evidence" value="ECO:0007669"/>
    <property type="project" value="UniProtKB-KW"/>
</dbReference>